<keyword evidence="10" id="KW-0067">ATP-binding</keyword>
<accession>B9XCN6</accession>
<evidence type="ECO:0000256" key="3">
    <source>
        <dbReference type="ARBA" id="ARBA00005790"/>
    </source>
</evidence>
<dbReference type="EMBL" id="ABOX02000005">
    <property type="protein sequence ID" value="EEF62232.1"/>
    <property type="molecule type" value="Genomic_DNA"/>
</dbReference>
<evidence type="ECO:0000256" key="12">
    <source>
        <dbReference type="ARBA" id="ARBA00048594"/>
    </source>
</evidence>
<sequence>MSESTSNPTTSTGPLLIIISAPSGGGKTTLCQQLLATYPGSMTRAVTCTTRAPREGEKDGVDYYFIDAGSFLKRLQAGNFLEHATVYGNSYGTLKSEVLGKLRQGKDVLLSVDVQGATTIRNQAEDEPELKKAMIQVFLTPVSLAVLEERLKRRNADALPVIQKRLSVARQEISQWRHFDYLITSTTIGEDLRRMKAIIEAEKMRITRSHPPEM</sequence>
<evidence type="ECO:0000256" key="4">
    <source>
        <dbReference type="ARBA" id="ARBA00012961"/>
    </source>
</evidence>
<comment type="similarity">
    <text evidence="3">Belongs to the guanylate kinase family.</text>
</comment>
<evidence type="ECO:0000256" key="11">
    <source>
        <dbReference type="ARBA" id="ARBA00030128"/>
    </source>
</evidence>
<evidence type="ECO:0000256" key="1">
    <source>
        <dbReference type="ARBA" id="ARBA00003531"/>
    </source>
</evidence>
<dbReference type="PROSITE" id="PS00856">
    <property type="entry name" value="GUANYLATE_KINASE_1"/>
    <property type="match status" value="1"/>
</dbReference>
<evidence type="ECO:0000256" key="7">
    <source>
        <dbReference type="ARBA" id="ARBA00022679"/>
    </source>
</evidence>
<dbReference type="AlphaFoldDB" id="B9XCN6"/>
<evidence type="ECO:0000256" key="9">
    <source>
        <dbReference type="ARBA" id="ARBA00022777"/>
    </source>
</evidence>
<dbReference type="InterPro" id="IPR017665">
    <property type="entry name" value="Guanylate_kinase"/>
</dbReference>
<organism evidence="14 15">
    <name type="scientific">Pedosphaera parvula (strain Ellin514)</name>
    <dbReference type="NCBI Taxonomy" id="320771"/>
    <lineage>
        <taxon>Bacteria</taxon>
        <taxon>Pseudomonadati</taxon>
        <taxon>Verrucomicrobiota</taxon>
        <taxon>Pedosphaerae</taxon>
        <taxon>Pedosphaerales</taxon>
        <taxon>Pedosphaeraceae</taxon>
        <taxon>Pedosphaera</taxon>
    </lineage>
</organism>
<keyword evidence="15" id="KW-1185">Reference proteome</keyword>
<evidence type="ECO:0000313" key="14">
    <source>
        <dbReference type="EMBL" id="EEF62232.1"/>
    </source>
</evidence>
<dbReference type="InterPro" id="IPR008145">
    <property type="entry name" value="GK/Ca_channel_bsu"/>
</dbReference>
<gene>
    <name evidence="14" type="ORF">Cflav_PD4867</name>
</gene>
<evidence type="ECO:0000256" key="5">
    <source>
        <dbReference type="ARBA" id="ARBA00016296"/>
    </source>
</evidence>
<dbReference type="PANTHER" id="PTHR23117:SF13">
    <property type="entry name" value="GUANYLATE KINASE"/>
    <property type="match status" value="1"/>
</dbReference>
<evidence type="ECO:0000256" key="8">
    <source>
        <dbReference type="ARBA" id="ARBA00022741"/>
    </source>
</evidence>
<feature type="domain" description="Guanylate kinase-like" evidence="13">
    <location>
        <begin position="14"/>
        <end position="200"/>
    </location>
</feature>
<dbReference type="FunFam" id="3.30.63.10:FF:000005">
    <property type="entry name" value="Guanylate kinase"/>
    <property type="match status" value="1"/>
</dbReference>
<dbReference type="RefSeq" id="WP_007413584.1">
    <property type="nucleotide sequence ID" value="NZ_ABOX02000005.1"/>
</dbReference>
<evidence type="ECO:0000313" key="15">
    <source>
        <dbReference type="Proteomes" id="UP000003688"/>
    </source>
</evidence>
<reference evidence="14 15" key="1">
    <citation type="journal article" date="2011" name="J. Bacteriol.">
        <title>Genome sequence of 'Pedosphaera parvula' Ellin514, an aerobic Verrucomicrobial isolate from pasture soil.</title>
        <authorList>
            <person name="Kant R."/>
            <person name="van Passel M.W."/>
            <person name="Sangwan P."/>
            <person name="Palva A."/>
            <person name="Lucas S."/>
            <person name="Copeland A."/>
            <person name="Lapidus A."/>
            <person name="Glavina Del Rio T."/>
            <person name="Dalin E."/>
            <person name="Tice H."/>
            <person name="Bruce D."/>
            <person name="Goodwin L."/>
            <person name="Pitluck S."/>
            <person name="Chertkov O."/>
            <person name="Larimer F.W."/>
            <person name="Land M.L."/>
            <person name="Hauser L."/>
            <person name="Brettin T.S."/>
            <person name="Detter J.C."/>
            <person name="Han S."/>
            <person name="de Vos W.M."/>
            <person name="Janssen P.H."/>
            <person name="Smidt H."/>
        </authorList>
    </citation>
    <scope>NUCLEOTIDE SEQUENCE [LARGE SCALE GENOMIC DNA]</scope>
    <source>
        <strain evidence="14 15">Ellin514</strain>
    </source>
</reference>
<dbReference type="InterPro" id="IPR008144">
    <property type="entry name" value="Guanylate_kin-like_dom"/>
</dbReference>
<keyword evidence="8" id="KW-0547">Nucleotide-binding</keyword>
<protein>
    <recommendedName>
        <fullName evidence="5">Guanylate kinase</fullName>
        <ecNumber evidence="4">2.7.4.8</ecNumber>
    </recommendedName>
    <alternativeName>
        <fullName evidence="11">GMP kinase</fullName>
    </alternativeName>
</protein>
<evidence type="ECO:0000256" key="6">
    <source>
        <dbReference type="ARBA" id="ARBA00022490"/>
    </source>
</evidence>
<dbReference type="CDD" id="cd00071">
    <property type="entry name" value="GMPK"/>
    <property type="match status" value="1"/>
</dbReference>
<dbReference type="InterPro" id="IPR020590">
    <property type="entry name" value="Guanylate_kinase_CS"/>
</dbReference>
<proteinExistence type="inferred from homology"/>
<keyword evidence="6" id="KW-0963">Cytoplasm</keyword>
<comment type="catalytic activity">
    <reaction evidence="12">
        <text>GMP + ATP = GDP + ADP</text>
        <dbReference type="Rhea" id="RHEA:20780"/>
        <dbReference type="ChEBI" id="CHEBI:30616"/>
        <dbReference type="ChEBI" id="CHEBI:58115"/>
        <dbReference type="ChEBI" id="CHEBI:58189"/>
        <dbReference type="ChEBI" id="CHEBI:456216"/>
        <dbReference type="EC" id="2.7.4.8"/>
    </reaction>
</comment>
<dbReference type="InterPro" id="IPR027417">
    <property type="entry name" value="P-loop_NTPase"/>
</dbReference>
<evidence type="ECO:0000259" key="13">
    <source>
        <dbReference type="PROSITE" id="PS50052"/>
    </source>
</evidence>
<dbReference type="SUPFAM" id="SSF52540">
    <property type="entry name" value="P-loop containing nucleoside triphosphate hydrolases"/>
    <property type="match status" value="1"/>
</dbReference>
<comment type="function">
    <text evidence="1">Essential for recycling GMP and indirectly, cGMP.</text>
</comment>
<dbReference type="GO" id="GO:0005829">
    <property type="term" value="C:cytosol"/>
    <property type="evidence" value="ECO:0007669"/>
    <property type="project" value="TreeGrafter"/>
</dbReference>
<comment type="caution">
    <text evidence="14">The sequence shown here is derived from an EMBL/GenBank/DDBJ whole genome shotgun (WGS) entry which is preliminary data.</text>
</comment>
<dbReference type="SMART" id="SM00072">
    <property type="entry name" value="GuKc"/>
    <property type="match status" value="1"/>
</dbReference>
<dbReference type="Proteomes" id="UP000003688">
    <property type="component" value="Unassembled WGS sequence"/>
</dbReference>
<dbReference type="NCBIfam" id="TIGR03263">
    <property type="entry name" value="guanyl_kin"/>
    <property type="match status" value="1"/>
</dbReference>
<keyword evidence="7 14" id="KW-0808">Transferase</keyword>
<evidence type="ECO:0000256" key="10">
    <source>
        <dbReference type="ARBA" id="ARBA00022840"/>
    </source>
</evidence>
<evidence type="ECO:0000256" key="2">
    <source>
        <dbReference type="ARBA" id="ARBA00004496"/>
    </source>
</evidence>
<dbReference type="Gene3D" id="3.30.63.10">
    <property type="entry name" value="Guanylate Kinase phosphate binding domain"/>
    <property type="match status" value="1"/>
</dbReference>
<keyword evidence="9 14" id="KW-0418">Kinase</keyword>
<dbReference type="OrthoDB" id="9808150at2"/>
<dbReference type="GO" id="GO:0005524">
    <property type="term" value="F:ATP binding"/>
    <property type="evidence" value="ECO:0007669"/>
    <property type="project" value="UniProtKB-KW"/>
</dbReference>
<name>B9XCN6_PEDPL</name>
<dbReference type="PANTHER" id="PTHR23117">
    <property type="entry name" value="GUANYLATE KINASE-RELATED"/>
    <property type="match status" value="1"/>
</dbReference>
<comment type="subcellular location">
    <subcellularLocation>
        <location evidence="2">Cytoplasm</location>
    </subcellularLocation>
</comment>
<dbReference type="GO" id="GO:0004385">
    <property type="term" value="F:GMP kinase activity"/>
    <property type="evidence" value="ECO:0007669"/>
    <property type="project" value="UniProtKB-EC"/>
</dbReference>
<dbReference type="Gene3D" id="3.40.50.300">
    <property type="entry name" value="P-loop containing nucleotide triphosphate hydrolases"/>
    <property type="match status" value="1"/>
</dbReference>
<dbReference type="Pfam" id="PF00625">
    <property type="entry name" value="Guanylate_kin"/>
    <property type="match status" value="1"/>
</dbReference>
<dbReference type="EC" id="2.7.4.8" evidence="4"/>
<dbReference type="PROSITE" id="PS50052">
    <property type="entry name" value="GUANYLATE_KINASE_2"/>
    <property type="match status" value="1"/>
</dbReference>
<dbReference type="STRING" id="320771.Cflav_PD4867"/>